<dbReference type="AlphaFoldDB" id="A0A9D4H073"/>
<sequence>MTRCLCDHRPVASPMSGKKNVVRSSDGDRSIFVTESSGASPLTSYDRPHQSLTKITQTRPPLQDIRRYSSTPKNIGVSIYPSNGAFPVIHHAESAISYDSFSAEVRSVPLRKRNKLPIVNTCDRLVPGRRIIGANTSAGLLNMAAKTLRREITCLIHSCRNEWDSTCITREANCT</sequence>
<organism evidence="1 2">
    <name type="scientific">Dreissena polymorpha</name>
    <name type="common">Zebra mussel</name>
    <name type="synonym">Mytilus polymorpha</name>
    <dbReference type="NCBI Taxonomy" id="45954"/>
    <lineage>
        <taxon>Eukaryota</taxon>
        <taxon>Metazoa</taxon>
        <taxon>Spiralia</taxon>
        <taxon>Lophotrochozoa</taxon>
        <taxon>Mollusca</taxon>
        <taxon>Bivalvia</taxon>
        <taxon>Autobranchia</taxon>
        <taxon>Heteroconchia</taxon>
        <taxon>Euheterodonta</taxon>
        <taxon>Imparidentia</taxon>
        <taxon>Neoheterodontei</taxon>
        <taxon>Myida</taxon>
        <taxon>Dreissenoidea</taxon>
        <taxon>Dreissenidae</taxon>
        <taxon>Dreissena</taxon>
    </lineage>
</organism>
<comment type="caution">
    <text evidence="1">The sequence shown here is derived from an EMBL/GenBank/DDBJ whole genome shotgun (WGS) entry which is preliminary data.</text>
</comment>
<keyword evidence="2" id="KW-1185">Reference proteome</keyword>
<proteinExistence type="predicted"/>
<accession>A0A9D4H073</accession>
<name>A0A9D4H073_DREPO</name>
<evidence type="ECO:0000313" key="1">
    <source>
        <dbReference type="EMBL" id="KAH3826062.1"/>
    </source>
</evidence>
<gene>
    <name evidence="1" type="ORF">DPMN_127951</name>
</gene>
<reference evidence="1" key="1">
    <citation type="journal article" date="2019" name="bioRxiv">
        <title>The Genome of the Zebra Mussel, Dreissena polymorpha: A Resource for Invasive Species Research.</title>
        <authorList>
            <person name="McCartney M.A."/>
            <person name="Auch B."/>
            <person name="Kono T."/>
            <person name="Mallez S."/>
            <person name="Zhang Y."/>
            <person name="Obille A."/>
            <person name="Becker A."/>
            <person name="Abrahante J.E."/>
            <person name="Garbe J."/>
            <person name="Badalamenti J.P."/>
            <person name="Herman A."/>
            <person name="Mangelson H."/>
            <person name="Liachko I."/>
            <person name="Sullivan S."/>
            <person name="Sone E.D."/>
            <person name="Koren S."/>
            <person name="Silverstein K.A.T."/>
            <person name="Beckman K.B."/>
            <person name="Gohl D.M."/>
        </authorList>
    </citation>
    <scope>NUCLEOTIDE SEQUENCE</scope>
    <source>
        <strain evidence="1">Duluth1</strain>
        <tissue evidence="1">Whole animal</tissue>
    </source>
</reference>
<protein>
    <submittedName>
        <fullName evidence="1">Uncharacterized protein</fullName>
    </submittedName>
</protein>
<evidence type="ECO:0000313" key="2">
    <source>
        <dbReference type="Proteomes" id="UP000828390"/>
    </source>
</evidence>
<reference evidence="1" key="2">
    <citation type="submission" date="2020-11" db="EMBL/GenBank/DDBJ databases">
        <authorList>
            <person name="McCartney M.A."/>
            <person name="Auch B."/>
            <person name="Kono T."/>
            <person name="Mallez S."/>
            <person name="Becker A."/>
            <person name="Gohl D.M."/>
            <person name="Silverstein K.A.T."/>
            <person name="Koren S."/>
            <person name="Bechman K.B."/>
            <person name="Herman A."/>
            <person name="Abrahante J.E."/>
            <person name="Garbe J."/>
        </authorList>
    </citation>
    <scope>NUCLEOTIDE SEQUENCE</scope>
    <source>
        <strain evidence="1">Duluth1</strain>
        <tissue evidence="1">Whole animal</tissue>
    </source>
</reference>
<dbReference type="EMBL" id="JAIWYP010000005">
    <property type="protein sequence ID" value="KAH3826062.1"/>
    <property type="molecule type" value="Genomic_DNA"/>
</dbReference>
<dbReference type="Proteomes" id="UP000828390">
    <property type="component" value="Unassembled WGS sequence"/>
</dbReference>